<keyword evidence="2 6" id="KW-0238">DNA-binding</keyword>
<dbReference type="PROSITE" id="PS00622">
    <property type="entry name" value="HTH_LUXR_1"/>
    <property type="match status" value="1"/>
</dbReference>
<feature type="compositionally biased region" description="Low complexity" evidence="4">
    <location>
        <begin position="29"/>
        <end position="43"/>
    </location>
</feature>
<dbReference type="EMBL" id="JAFBCL010000001">
    <property type="protein sequence ID" value="MBM7809890.1"/>
    <property type="molecule type" value="Genomic_DNA"/>
</dbReference>
<comment type="caution">
    <text evidence="6">The sequence shown here is derived from an EMBL/GenBank/DDBJ whole genome shotgun (WGS) entry which is preliminary data.</text>
</comment>
<dbReference type="SMART" id="SM00421">
    <property type="entry name" value="HTH_LUXR"/>
    <property type="match status" value="1"/>
</dbReference>
<proteinExistence type="predicted"/>
<dbReference type="PANTHER" id="PTHR44688:SF16">
    <property type="entry name" value="DNA-BINDING TRANSCRIPTIONAL ACTIVATOR DEVR_DOSR"/>
    <property type="match status" value="1"/>
</dbReference>
<dbReference type="SUPFAM" id="SSF46894">
    <property type="entry name" value="C-terminal effector domain of the bipartite response regulators"/>
    <property type="match status" value="1"/>
</dbReference>
<evidence type="ECO:0000259" key="5">
    <source>
        <dbReference type="PROSITE" id="PS50043"/>
    </source>
</evidence>
<feature type="region of interest" description="Disordered" evidence="4">
    <location>
        <begin position="29"/>
        <end position="100"/>
    </location>
</feature>
<reference evidence="6 7" key="1">
    <citation type="submission" date="2021-01" db="EMBL/GenBank/DDBJ databases">
        <title>Sequencing the genomes of 1000 actinobacteria strains.</title>
        <authorList>
            <person name="Klenk H.-P."/>
        </authorList>
    </citation>
    <scope>NUCLEOTIDE SEQUENCE [LARGE SCALE GENOMIC DNA]</scope>
    <source>
        <strain evidence="6 7">DSM 44581</strain>
    </source>
</reference>
<dbReference type="PROSITE" id="PS50043">
    <property type="entry name" value="HTH_LUXR_2"/>
    <property type="match status" value="1"/>
</dbReference>
<evidence type="ECO:0000256" key="4">
    <source>
        <dbReference type="SAM" id="MobiDB-lite"/>
    </source>
</evidence>
<dbReference type="InterPro" id="IPR036388">
    <property type="entry name" value="WH-like_DNA-bd_sf"/>
</dbReference>
<dbReference type="GO" id="GO:0003677">
    <property type="term" value="F:DNA binding"/>
    <property type="evidence" value="ECO:0007669"/>
    <property type="project" value="UniProtKB-KW"/>
</dbReference>
<protein>
    <submittedName>
        <fullName evidence="6">DNA-binding NarL/FixJ family response regulator</fullName>
    </submittedName>
</protein>
<evidence type="ECO:0000256" key="3">
    <source>
        <dbReference type="ARBA" id="ARBA00023163"/>
    </source>
</evidence>
<evidence type="ECO:0000313" key="7">
    <source>
        <dbReference type="Proteomes" id="UP001195724"/>
    </source>
</evidence>
<evidence type="ECO:0000256" key="1">
    <source>
        <dbReference type="ARBA" id="ARBA00023015"/>
    </source>
</evidence>
<dbReference type="Proteomes" id="UP001195724">
    <property type="component" value="Unassembled WGS sequence"/>
</dbReference>
<accession>A0ABS2S1Z7</accession>
<organism evidence="6 7">
    <name type="scientific">Saccharothrix algeriensis</name>
    <dbReference type="NCBI Taxonomy" id="173560"/>
    <lineage>
        <taxon>Bacteria</taxon>
        <taxon>Bacillati</taxon>
        <taxon>Actinomycetota</taxon>
        <taxon>Actinomycetes</taxon>
        <taxon>Pseudonocardiales</taxon>
        <taxon>Pseudonocardiaceae</taxon>
        <taxon>Saccharothrix</taxon>
    </lineage>
</organism>
<dbReference type="Pfam" id="PF00196">
    <property type="entry name" value="GerE"/>
    <property type="match status" value="1"/>
</dbReference>
<evidence type="ECO:0000313" key="6">
    <source>
        <dbReference type="EMBL" id="MBM7809890.1"/>
    </source>
</evidence>
<evidence type="ECO:0000256" key="2">
    <source>
        <dbReference type="ARBA" id="ARBA00023125"/>
    </source>
</evidence>
<dbReference type="Gene3D" id="1.10.10.10">
    <property type="entry name" value="Winged helix-like DNA-binding domain superfamily/Winged helix DNA-binding domain"/>
    <property type="match status" value="1"/>
</dbReference>
<dbReference type="RefSeq" id="WP_239562117.1">
    <property type="nucleotide sequence ID" value="NZ_JAFBCL010000001.1"/>
</dbReference>
<name>A0ABS2S1Z7_9PSEU</name>
<keyword evidence="1" id="KW-0805">Transcription regulation</keyword>
<dbReference type="InterPro" id="IPR016032">
    <property type="entry name" value="Sig_transdc_resp-reg_C-effctor"/>
</dbReference>
<feature type="compositionally biased region" description="Pro residues" evidence="4">
    <location>
        <begin position="44"/>
        <end position="88"/>
    </location>
</feature>
<dbReference type="InterPro" id="IPR000792">
    <property type="entry name" value="Tscrpt_reg_LuxR_C"/>
</dbReference>
<feature type="domain" description="HTH luxR-type" evidence="5">
    <location>
        <begin position="94"/>
        <end position="159"/>
    </location>
</feature>
<dbReference type="PANTHER" id="PTHR44688">
    <property type="entry name" value="DNA-BINDING TRANSCRIPTIONAL ACTIVATOR DEVR_DOSR"/>
    <property type="match status" value="1"/>
</dbReference>
<sequence length="189" mass="20714">MPPPPEDDFHRALGRALELQRLACEAWAQVQRAQATQPQAVQPQSPPQSPQSPPLQSPLPQSPLPQSPLPQPQSPQSQPPPPAQPQPPRSRRRQTTPLVHLTPRESQVITLMVTGMPNRSIARQLRISERTVKSHLHSIFSKLGVTTRGEAAACLRGDTVPATQVPLAPQPARCPVCSAAYRPPDDRLR</sequence>
<keyword evidence="3" id="KW-0804">Transcription</keyword>
<dbReference type="PRINTS" id="PR00038">
    <property type="entry name" value="HTHLUXR"/>
</dbReference>
<keyword evidence="7" id="KW-1185">Reference proteome</keyword>
<dbReference type="CDD" id="cd06170">
    <property type="entry name" value="LuxR_C_like"/>
    <property type="match status" value="1"/>
</dbReference>
<gene>
    <name evidence="6" type="ORF">JOE68_000755</name>
</gene>